<name>A0A9W7A9Z9_9STRA</name>
<organism evidence="4 5">
    <name type="scientific">Triparma laevis f. inornata</name>
    <dbReference type="NCBI Taxonomy" id="1714386"/>
    <lineage>
        <taxon>Eukaryota</taxon>
        <taxon>Sar</taxon>
        <taxon>Stramenopiles</taxon>
        <taxon>Ochrophyta</taxon>
        <taxon>Bolidophyceae</taxon>
        <taxon>Parmales</taxon>
        <taxon>Triparmaceae</taxon>
        <taxon>Triparma</taxon>
    </lineage>
</organism>
<dbReference type="PANTHER" id="PTHR45188">
    <property type="entry name" value="DNAJ PROTEIN P58IPK HOMOLOG"/>
    <property type="match status" value="1"/>
</dbReference>
<dbReference type="PANTHER" id="PTHR45188:SF2">
    <property type="entry name" value="DNAJ HOMOLOG SUBFAMILY C MEMBER 7"/>
    <property type="match status" value="1"/>
</dbReference>
<feature type="non-terminal residue" evidence="4">
    <location>
        <position position="64"/>
    </location>
</feature>
<reference evidence="5" key="1">
    <citation type="journal article" date="2023" name="Commun. Biol.">
        <title>Genome analysis of Parmales, the sister group of diatoms, reveals the evolutionary specialization of diatoms from phago-mixotrophs to photoautotrophs.</title>
        <authorList>
            <person name="Ban H."/>
            <person name="Sato S."/>
            <person name="Yoshikawa S."/>
            <person name="Yamada K."/>
            <person name="Nakamura Y."/>
            <person name="Ichinomiya M."/>
            <person name="Sato N."/>
            <person name="Blanc-Mathieu R."/>
            <person name="Endo H."/>
            <person name="Kuwata A."/>
            <person name="Ogata H."/>
        </authorList>
    </citation>
    <scope>NUCLEOTIDE SEQUENCE [LARGE SCALE GENOMIC DNA]</scope>
</reference>
<evidence type="ECO:0000313" key="5">
    <source>
        <dbReference type="Proteomes" id="UP001162640"/>
    </source>
</evidence>
<gene>
    <name evidence="4" type="ORF">TL16_g04181</name>
</gene>
<dbReference type="InterPro" id="IPR001623">
    <property type="entry name" value="DnaJ_domain"/>
</dbReference>
<feature type="non-terminal residue" evidence="4">
    <location>
        <position position="1"/>
    </location>
</feature>
<evidence type="ECO:0000313" key="4">
    <source>
        <dbReference type="EMBL" id="GMH65363.1"/>
    </source>
</evidence>
<dbReference type="Proteomes" id="UP001162640">
    <property type="component" value="Unassembled WGS sequence"/>
</dbReference>
<dbReference type="EMBL" id="BLQM01000113">
    <property type="protein sequence ID" value="GMH65363.1"/>
    <property type="molecule type" value="Genomic_DNA"/>
</dbReference>
<dbReference type="CDD" id="cd06257">
    <property type="entry name" value="DnaJ"/>
    <property type="match status" value="1"/>
</dbReference>
<evidence type="ECO:0000256" key="1">
    <source>
        <dbReference type="ARBA" id="ARBA00022737"/>
    </source>
</evidence>
<feature type="domain" description="J" evidence="3">
    <location>
        <begin position="1"/>
        <end position="64"/>
    </location>
</feature>
<keyword evidence="2" id="KW-0802">TPR repeat</keyword>
<protein>
    <recommendedName>
        <fullName evidence="3">J domain-containing protein</fullName>
    </recommendedName>
</protein>
<dbReference type="Pfam" id="PF00226">
    <property type="entry name" value="DnaJ"/>
    <property type="match status" value="1"/>
</dbReference>
<dbReference type="SUPFAM" id="SSF46565">
    <property type="entry name" value="Chaperone J-domain"/>
    <property type="match status" value="1"/>
</dbReference>
<dbReference type="PROSITE" id="PS00636">
    <property type="entry name" value="DNAJ_1"/>
    <property type="match status" value="1"/>
</dbReference>
<dbReference type="PROSITE" id="PS50076">
    <property type="entry name" value="DNAJ_2"/>
    <property type="match status" value="1"/>
</dbReference>
<sequence>YYKILDVPRSSDKTAIKKAYKKKALEWHPDKNVDNAEKAEKMFMDIAEAYEVLGDEEMRVRYDR</sequence>
<dbReference type="PRINTS" id="PR00625">
    <property type="entry name" value="JDOMAIN"/>
</dbReference>
<evidence type="ECO:0000256" key="2">
    <source>
        <dbReference type="ARBA" id="ARBA00022803"/>
    </source>
</evidence>
<dbReference type="InterPro" id="IPR036869">
    <property type="entry name" value="J_dom_sf"/>
</dbReference>
<dbReference type="SMART" id="SM00271">
    <property type="entry name" value="DnaJ"/>
    <property type="match status" value="1"/>
</dbReference>
<dbReference type="AlphaFoldDB" id="A0A9W7A9Z9"/>
<dbReference type="InterPro" id="IPR018253">
    <property type="entry name" value="DnaJ_domain_CS"/>
</dbReference>
<proteinExistence type="predicted"/>
<comment type="caution">
    <text evidence="4">The sequence shown here is derived from an EMBL/GenBank/DDBJ whole genome shotgun (WGS) entry which is preliminary data.</text>
</comment>
<keyword evidence="1" id="KW-0677">Repeat</keyword>
<evidence type="ECO:0000259" key="3">
    <source>
        <dbReference type="PROSITE" id="PS50076"/>
    </source>
</evidence>
<accession>A0A9W7A9Z9</accession>
<dbReference type="Gene3D" id="1.10.287.110">
    <property type="entry name" value="DnaJ domain"/>
    <property type="match status" value="1"/>
</dbReference>